<accession>A3U8U5</accession>
<dbReference type="RefSeq" id="WP_013187616.1">
    <property type="nucleotide sequence ID" value="NC_014230.1"/>
</dbReference>
<dbReference type="HOGENOM" id="CLU_071501_0_0_10"/>
<dbReference type="KEGG" id="cat:CA2559_09363"/>
<evidence type="ECO:0000313" key="1">
    <source>
        <dbReference type="EMBL" id="EAP86231.1"/>
    </source>
</evidence>
<dbReference type="InterPro" id="IPR029063">
    <property type="entry name" value="SAM-dependent_MTases_sf"/>
</dbReference>
<protein>
    <submittedName>
        <fullName evidence="1">Putative methyltransferase</fullName>
    </submittedName>
</protein>
<dbReference type="EMBL" id="CP002046">
    <property type="protein sequence ID" value="EAP86231.1"/>
    <property type="molecule type" value="Genomic_DNA"/>
</dbReference>
<gene>
    <name evidence="1" type="ordered locus">CA2559_09363</name>
</gene>
<sequence>MKDVFGKAITDYFNGINDADISVHSKDFEDDTIPVHYLFRDFSEMPKIEQLALQNTKGSVLDVGCGAGSHALYLQEQGHDVLAIDTSEGAITTCKRRGVVQARQLPFLEVEGTFDTIILLMNGTGIIGSLQEIPAFFDKLKSLLSKNGQVLIDSSDLIYLFDEDDLVQGYYGQMEYKLSYKSIETDWFNWLFLDKDNLNEEAKLHGFNCDIIYEGEHYDYLAKLTVQ</sequence>
<organism evidence="1 2">
    <name type="scientific">Croceibacter atlanticus (strain ATCC BAA-628 / JCM 21780 / CIP 108009 / IAM 15332 / KCTC 12090 / HTCC2559)</name>
    <dbReference type="NCBI Taxonomy" id="216432"/>
    <lineage>
        <taxon>Bacteria</taxon>
        <taxon>Pseudomonadati</taxon>
        <taxon>Bacteroidota</taxon>
        <taxon>Flavobacteriia</taxon>
        <taxon>Flavobacteriales</taxon>
        <taxon>Flavobacteriaceae</taxon>
        <taxon>Croceibacter</taxon>
    </lineage>
</organism>
<dbReference type="Gene3D" id="3.40.50.150">
    <property type="entry name" value="Vaccinia Virus protein VP39"/>
    <property type="match status" value="1"/>
</dbReference>
<dbReference type="Proteomes" id="UP000002297">
    <property type="component" value="Chromosome"/>
</dbReference>
<dbReference type="OrthoDB" id="1143568at2"/>
<dbReference type="GO" id="GO:0032259">
    <property type="term" value="P:methylation"/>
    <property type="evidence" value="ECO:0007669"/>
    <property type="project" value="UniProtKB-KW"/>
</dbReference>
<dbReference type="CDD" id="cd02440">
    <property type="entry name" value="AdoMet_MTases"/>
    <property type="match status" value="1"/>
</dbReference>
<dbReference type="eggNOG" id="COG2890">
    <property type="taxonomic scope" value="Bacteria"/>
</dbReference>
<dbReference type="SUPFAM" id="SSF53335">
    <property type="entry name" value="S-adenosyl-L-methionine-dependent methyltransferases"/>
    <property type="match status" value="1"/>
</dbReference>
<name>A3U8U5_CROAH</name>
<keyword evidence="2" id="KW-1185">Reference proteome</keyword>
<dbReference type="GO" id="GO:0008168">
    <property type="term" value="F:methyltransferase activity"/>
    <property type="evidence" value="ECO:0007669"/>
    <property type="project" value="UniProtKB-KW"/>
</dbReference>
<evidence type="ECO:0000313" key="2">
    <source>
        <dbReference type="Proteomes" id="UP000002297"/>
    </source>
</evidence>
<proteinExistence type="predicted"/>
<dbReference type="GeneID" id="89453617"/>
<keyword evidence="1" id="KW-0489">Methyltransferase</keyword>
<dbReference type="Pfam" id="PF13489">
    <property type="entry name" value="Methyltransf_23"/>
    <property type="match status" value="1"/>
</dbReference>
<keyword evidence="1" id="KW-0808">Transferase</keyword>
<reference evidence="1 2" key="1">
    <citation type="journal article" date="2010" name="J. Bacteriol.">
        <title>The complete genome sequence of Croceibacter atlanticus HTCC2559T.</title>
        <authorList>
            <person name="Oh H.M."/>
            <person name="Kang I."/>
            <person name="Ferriera S."/>
            <person name="Giovannoni S.J."/>
            <person name="Cho J.C."/>
        </authorList>
    </citation>
    <scope>NUCLEOTIDE SEQUENCE [LARGE SCALE GENOMIC DNA]</scope>
    <source>
        <strain evidence="2">ATCC BAA-628 / HTCC2559 / KCTC 12090</strain>
    </source>
</reference>
<dbReference type="STRING" id="216432.CA2559_09363"/>
<dbReference type="AlphaFoldDB" id="A3U8U5"/>